<protein>
    <recommendedName>
        <fullName evidence="1">Glycosyltransferase 2-like domain-containing protein</fullName>
    </recommendedName>
</protein>
<evidence type="ECO:0000313" key="3">
    <source>
        <dbReference type="Proteomes" id="UP001320148"/>
    </source>
</evidence>
<dbReference type="Pfam" id="PF00535">
    <property type="entry name" value="Glycos_transf_2"/>
    <property type="match status" value="1"/>
</dbReference>
<name>A0ABM7PHB7_9BACT</name>
<proteinExistence type="predicted"/>
<evidence type="ECO:0000313" key="2">
    <source>
        <dbReference type="EMBL" id="BCS96474.1"/>
    </source>
</evidence>
<organism evidence="2 3">
    <name type="scientific">Desulfoluna limicola</name>
    <dbReference type="NCBI Taxonomy" id="2810562"/>
    <lineage>
        <taxon>Bacteria</taxon>
        <taxon>Pseudomonadati</taxon>
        <taxon>Thermodesulfobacteriota</taxon>
        <taxon>Desulfobacteria</taxon>
        <taxon>Desulfobacterales</taxon>
        <taxon>Desulfolunaceae</taxon>
        <taxon>Desulfoluna</taxon>
    </lineage>
</organism>
<keyword evidence="3" id="KW-1185">Reference proteome</keyword>
<accession>A0ABM7PHB7</accession>
<reference evidence="2 3" key="1">
    <citation type="submission" date="2021-02" db="EMBL/GenBank/DDBJ databases">
        <title>Complete genome of Desulfoluna sp. strain ASN36.</title>
        <authorList>
            <person name="Takahashi A."/>
            <person name="Kojima H."/>
            <person name="Fukui M."/>
        </authorList>
    </citation>
    <scope>NUCLEOTIDE SEQUENCE [LARGE SCALE GENOMIC DNA]</scope>
    <source>
        <strain evidence="2 3">ASN36</strain>
    </source>
</reference>
<dbReference type="InterPro" id="IPR029044">
    <property type="entry name" value="Nucleotide-diphossugar_trans"/>
</dbReference>
<gene>
    <name evidence="2" type="ORF">DSLASN_21060</name>
</gene>
<evidence type="ECO:0000259" key="1">
    <source>
        <dbReference type="Pfam" id="PF00535"/>
    </source>
</evidence>
<dbReference type="EMBL" id="AP024488">
    <property type="protein sequence ID" value="BCS96474.1"/>
    <property type="molecule type" value="Genomic_DNA"/>
</dbReference>
<dbReference type="Gene3D" id="3.90.550.10">
    <property type="entry name" value="Spore Coat Polysaccharide Biosynthesis Protein SpsA, Chain A"/>
    <property type="match status" value="1"/>
</dbReference>
<sequence>MLHSLRCFIPKDYDYEVLIVTTDSDCSIIQSEYPEIRIIWEEIPRGVYAAMNMGIGQSKGDYLYFSGQDDHVLSGFTKLLETCIELELDYCVGSVFWGDSKIFYSTRSKYVLWFNNWCHQAIVYRRSLFDEQKYNENYRIQADHAINLCLRHNSKHRVKIIRSAVAWFSGAGLSSSNKDYIFWADVPRFATLYCRPIERSIVKFLHYLISSYSKMKNRNNINRITNK</sequence>
<dbReference type="Proteomes" id="UP001320148">
    <property type="component" value="Chromosome"/>
</dbReference>
<feature type="domain" description="Glycosyltransferase 2-like" evidence="1">
    <location>
        <begin position="8"/>
        <end position="138"/>
    </location>
</feature>
<dbReference type="InterPro" id="IPR001173">
    <property type="entry name" value="Glyco_trans_2-like"/>
</dbReference>
<dbReference type="SUPFAM" id="SSF53448">
    <property type="entry name" value="Nucleotide-diphospho-sugar transferases"/>
    <property type="match status" value="1"/>
</dbReference>